<evidence type="ECO:0000256" key="5">
    <source>
        <dbReference type="ARBA" id="ARBA00022741"/>
    </source>
</evidence>
<keyword evidence="6" id="KW-0418">Kinase</keyword>
<name>A0A1Q5P9N6_9BACT</name>
<keyword evidence="5" id="KW-0547">Nucleotide-binding</keyword>
<keyword evidence="12" id="KW-1185">Reference proteome</keyword>
<protein>
    <recommendedName>
        <fullName evidence="2">histidine kinase</fullName>
        <ecNumber evidence="2">2.7.13.3</ecNumber>
    </recommendedName>
</protein>
<dbReference type="AlphaFoldDB" id="A0A1Q5P9N6"/>
<dbReference type="Pfam" id="PF07730">
    <property type="entry name" value="HisKA_3"/>
    <property type="match status" value="1"/>
</dbReference>
<dbReference type="STRING" id="1797110.A3841_04815"/>
<keyword evidence="9" id="KW-0472">Membrane</keyword>
<dbReference type="RefSeq" id="WP_073854312.1">
    <property type="nucleotide sequence ID" value="NZ_LVWA01000011.1"/>
</dbReference>
<keyword evidence="9" id="KW-1133">Transmembrane helix</keyword>
<dbReference type="PANTHER" id="PTHR24421:SF10">
    <property type="entry name" value="NITRATE_NITRITE SENSOR PROTEIN NARQ"/>
    <property type="match status" value="1"/>
</dbReference>
<keyword evidence="4" id="KW-0808">Transferase</keyword>
<dbReference type="Pfam" id="PF02518">
    <property type="entry name" value="HATPase_c"/>
    <property type="match status" value="1"/>
</dbReference>
<dbReference type="Gene3D" id="1.20.5.1930">
    <property type="match status" value="1"/>
</dbReference>
<evidence type="ECO:0000256" key="2">
    <source>
        <dbReference type="ARBA" id="ARBA00012438"/>
    </source>
</evidence>
<gene>
    <name evidence="11" type="ORF">A3841_04815</name>
</gene>
<dbReference type="PANTHER" id="PTHR24421">
    <property type="entry name" value="NITRATE/NITRITE SENSOR PROTEIN NARX-RELATED"/>
    <property type="match status" value="1"/>
</dbReference>
<evidence type="ECO:0000259" key="10">
    <source>
        <dbReference type="PROSITE" id="PS50109"/>
    </source>
</evidence>
<evidence type="ECO:0000256" key="3">
    <source>
        <dbReference type="ARBA" id="ARBA00022553"/>
    </source>
</evidence>
<dbReference type="GO" id="GO:0000155">
    <property type="term" value="F:phosphorelay sensor kinase activity"/>
    <property type="evidence" value="ECO:0007669"/>
    <property type="project" value="InterPro"/>
</dbReference>
<dbReference type="GO" id="GO:0016020">
    <property type="term" value="C:membrane"/>
    <property type="evidence" value="ECO:0007669"/>
    <property type="project" value="InterPro"/>
</dbReference>
<dbReference type="PROSITE" id="PS50109">
    <property type="entry name" value="HIS_KIN"/>
    <property type="match status" value="1"/>
</dbReference>
<keyword evidence="3" id="KW-0597">Phosphoprotein</keyword>
<evidence type="ECO:0000313" key="12">
    <source>
        <dbReference type="Proteomes" id="UP000186551"/>
    </source>
</evidence>
<comment type="catalytic activity">
    <reaction evidence="1">
        <text>ATP + protein L-histidine = ADP + protein N-phospho-L-histidine.</text>
        <dbReference type="EC" id="2.7.13.3"/>
    </reaction>
</comment>
<evidence type="ECO:0000256" key="9">
    <source>
        <dbReference type="SAM" id="Phobius"/>
    </source>
</evidence>
<accession>A0A1Q5P9N6</accession>
<reference evidence="11 12" key="1">
    <citation type="submission" date="2016-03" db="EMBL/GenBank/DDBJ databases">
        <title>Genome sequence of Pontibacter sp. nov., of the family cytophagaceae, isolated from marine sediment of the Yellow Sea, China.</title>
        <authorList>
            <person name="Zhang G."/>
            <person name="Zhang R."/>
        </authorList>
    </citation>
    <scope>NUCLEOTIDE SEQUENCE [LARGE SCALE GENOMIC DNA]</scope>
    <source>
        <strain evidence="11 12">S10-8</strain>
    </source>
</reference>
<dbReference type="GO" id="GO:0046983">
    <property type="term" value="F:protein dimerization activity"/>
    <property type="evidence" value="ECO:0007669"/>
    <property type="project" value="InterPro"/>
</dbReference>
<feature type="transmembrane region" description="Helical" evidence="9">
    <location>
        <begin position="6"/>
        <end position="28"/>
    </location>
</feature>
<dbReference type="CDD" id="cd16917">
    <property type="entry name" value="HATPase_UhpB-NarQ-NarX-like"/>
    <property type="match status" value="1"/>
</dbReference>
<evidence type="ECO:0000256" key="6">
    <source>
        <dbReference type="ARBA" id="ARBA00022777"/>
    </source>
</evidence>
<dbReference type="SUPFAM" id="SSF55874">
    <property type="entry name" value="ATPase domain of HSP90 chaperone/DNA topoisomerase II/histidine kinase"/>
    <property type="match status" value="1"/>
</dbReference>
<organism evidence="11 12">
    <name type="scientific">Pontibacter flavimaris</name>
    <dbReference type="NCBI Taxonomy" id="1797110"/>
    <lineage>
        <taxon>Bacteria</taxon>
        <taxon>Pseudomonadati</taxon>
        <taxon>Bacteroidota</taxon>
        <taxon>Cytophagia</taxon>
        <taxon>Cytophagales</taxon>
        <taxon>Hymenobacteraceae</taxon>
        <taxon>Pontibacter</taxon>
    </lineage>
</organism>
<proteinExistence type="predicted"/>
<sequence length="273" mass="30389">MKTLDPLILITPVMLMLAVGIIVFVVLYQRRMLQHQEQLRQLQSVKQQQLLEATLHAQEEERRRVARDLHDEVGAMLALIRLNLHQMVSGAEIRDEKLLQNAQHLKQQLDEVLSSVRRISHDLMPVVLEKMGLAQALDALRRALATSGQIELVISYNDKTKRLKPQHELLLYRMVQELLNNTIKHAQATQVSIDLQFTTTGTRLLYKDNGVGFDMAAMQQEKALSGGLGIMSLQSRAALLNGSISFTSAPGGGTTATISIPTTSPELTPTQST</sequence>
<dbReference type="EC" id="2.7.13.3" evidence="2"/>
<dbReference type="InterPro" id="IPR036890">
    <property type="entry name" value="HATPase_C_sf"/>
</dbReference>
<keyword evidence="9" id="KW-0812">Transmembrane</keyword>
<dbReference type="SMART" id="SM00387">
    <property type="entry name" value="HATPase_c"/>
    <property type="match status" value="1"/>
</dbReference>
<dbReference type="GO" id="GO:0005524">
    <property type="term" value="F:ATP binding"/>
    <property type="evidence" value="ECO:0007669"/>
    <property type="project" value="UniProtKB-KW"/>
</dbReference>
<dbReference type="InterPro" id="IPR005467">
    <property type="entry name" value="His_kinase_dom"/>
</dbReference>
<dbReference type="InterPro" id="IPR050482">
    <property type="entry name" value="Sensor_HK_TwoCompSys"/>
</dbReference>
<keyword evidence="8" id="KW-0902">Two-component regulatory system</keyword>
<evidence type="ECO:0000256" key="1">
    <source>
        <dbReference type="ARBA" id="ARBA00000085"/>
    </source>
</evidence>
<dbReference type="InterPro" id="IPR003594">
    <property type="entry name" value="HATPase_dom"/>
</dbReference>
<feature type="domain" description="Histidine kinase" evidence="10">
    <location>
        <begin position="64"/>
        <end position="264"/>
    </location>
</feature>
<comment type="caution">
    <text evidence="11">The sequence shown here is derived from an EMBL/GenBank/DDBJ whole genome shotgun (WGS) entry which is preliminary data.</text>
</comment>
<keyword evidence="7" id="KW-0067">ATP-binding</keyword>
<evidence type="ECO:0000256" key="8">
    <source>
        <dbReference type="ARBA" id="ARBA00023012"/>
    </source>
</evidence>
<dbReference type="Gene3D" id="3.30.565.10">
    <property type="entry name" value="Histidine kinase-like ATPase, C-terminal domain"/>
    <property type="match status" value="1"/>
</dbReference>
<evidence type="ECO:0000256" key="7">
    <source>
        <dbReference type="ARBA" id="ARBA00022840"/>
    </source>
</evidence>
<dbReference type="EMBL" id="LVWA01000011">
    <property type="protein sequence ID" value="OKL38852.1"/>
    <property type="molecule type" value="Genomic_DNA"/>
</dbReference>
<dbReference type="OrthoDB" id="9760839at2"/>
<evidence type="ECO:0000256" key="4">
    <source>
        <dbReference type="ARBA" id="ARBA00022679"/>
    </source>
</evidence>
<dbReference type="Proteomes" id="UP000186551">
    <property type="component" value="Unassembled WGS sequence"/>
</dbReference>
<dbReference type="InterPro" id="IPR011712">
    <property type="entry name" value="Sig_transdc_His_kin_sub3_dim/P"/>
</dbReference>
<evidence type="ECO:0000313" key="11">
    <source>
        <dbReference type="EMBL" id="OKL38852.1"/>
    </source>
</evidence>